<dbReference type="OrthoDB" id="1814568at2"/>
<name>D9SP14_CLOC7</name>
<protein>
    <submittedName>
        <fullName evidence="2">Calcium binding hemolysin protein, putative</fullName>
    </submittedName>
</protein>
<accession>D9SP14</accession>
<dbReference type="KEGG" id="ccb:Clocel_2239"/>
<evidence type="ECO:0000259" key="1">
    <source>
        <dbReference type="Pfam" id="PF06594"/>
    </source>
</evidence>
<dbReference type="InterPro" id="IPR018511">
    <property type="entry name" value="Hemolysin-typ_Ca-bd_CS"/>
</dbReference>
<dbReference type="eggNOG" id="COG2931">
    <property type="taxonomic scope" value="Bacteria"/>
</dbReference>
<dbReference type="EMBL" id="CP002160">
    <property type="protein sequence ID" value="ADL51979.1"/>
    <property type="molecule type" value="Genomic_DNA"/>
</dbReference>
<dbReference type="HOGENOM" id="CLU_1493719_0_0_9"/>
<dbReference type="PROSITE" id="PS00330">
    <property type="entry name" value="HEMOLYSIN_CALCIUM"/>
    <property type="match status" value="2"/>
</dbReference>
<dbReference type="Pfam" id="PF06594">
    <property type="entry name" value="HCBP_related"/>
    <property type="match status" value="1"/>
</dbReference>
<organism evidence="2 3">
    <name type="scientific">Clostridium cellulovorans (strain ATCC 35296 / DSM 3052 / OCM 3 / 743B)</name>
    <dbReference type="NCBI Taxonomy" id="573061"/>
    <lineage>
        <taxon>Bacteria</taxon>
        <taxon>Bacillati</taxon>
        <taxon>Bacillota</taxon>
        <taxon>Clostridia</taxon>
        <taxon>Eubacteriales</taxon>
        <taxon>Clostridiaceae</taxon>
        <taxon>Clostridium</taxon>
    </lineage>
</organism>
<dbReference type="InterPro" id="IPR010566">
    <property type="entry name" value="Haemolys_ca-bd"/>
</dbReference>
<evidence type="ECO:0000313" key="2">
    <source>
        <dbReference type="EMBL" id="ADL51979.1"/>
    </source>
</evidence>
<dbReference type="Pfam" id="PF00353">
    <property type="entry name" value="HemolysinCabind"/>
    <property type="match status" value="1"/>
</dbReference>
<dbReference type="SUPFAM" id="SSF51120">
    <property type="entry name" value="beta-Roll"/>
    <property type="match status" value="1"/>
</dbReference>
<evidence type="ECO:0000313" key="3">
    <source>
        <dbReference type="Proteomes" id="UP000002730"/>
    </source>
</evidence>
<gene>
    <name evidence="2" type="ordered locus">Clocel_2239</name>
</gene>
<dbReference type="Gene3D" id="2.150.10.10">
    <property type="entry name" value="Serralysin-like metalloprotease, C-terminal"/>
    <property type="match status" value="1"/>
</dbReference>
<dbReference type="RefSeq" id="WP_010076796.1">
    <property type="nucleotide sequence ID" value="NC_014393.1"/>
</dbReference>
<sequence>MLTDNKILGTNSNNTVNLGSESMLSSDVNDNHILNGTLGDDILGGGSGDDILDGGFGNDILEGGLGSDTYIFQKGYGEDIIGNYTLGNNDLDVDTLRMIGIREEEVKAVRNGQNLILAVDGTNDKVTIWNYFDYESVDRTFAVNRIGFEGNVVWDVQAIQEITSNTVLGTNYQLILEKSV</sequence>
<dbReference type="PRINTS" id="PR00313">
    <property type="entry name" value="CABNDNGRPT"/>
</dbReference>
<proteinExistence type="predicted"/>
<dbReference type="Proteomes" id="UP000002730">
    <property type="component" value="Chromosome"/>
</dbReference>
<keyword evidence="3" id="KW-1185">Reference proteome</keyword>
<dbReference type="GO" id="GO:0005509">
    <property type="term" value="F:calcium ion binding"/>
    <property type="evidence" value="ECO:0007669"/>
    <property type="project" value="InterPro"/>
</dbReference>
<dbReference type="InterPro" id="IPR011049">
    <property type="entry name" value="Serralysin-like_metalloprot_C"/>
</dbReference>
<reference evidence="2 3" key="1">
    <citation type="submission" date="2010-08" db="EMBL/GenBank/DDBJ databases">
        <title>Complete sequence of Clostridium cellulovorans 743B.</title>
        <authorList>
            <consortium name="US DOE Joint Genome Institute"/>
            <person name="Lucas S."/>
            <person name="Copeland A."/>
            <person name="Lapidus A."/>
            <person name="Cheng J.-F."/>
            <person name="Bruce D."/>
            <person name="Goodwin L."/>
            <person name="Pitluck S."/>
            <person name="Chertkov O."/>
            <person name="Detter J.C."/>
            <person name="Han C."/>
            <person name="Tapia R."/>
            <person name="Land M."/>
            <person name="Hauser L."/>
            <person name="Chang Y.-J."/>
            <person name="Jeffries C."/>
            <person name="Kyrpides N."/>
            <person name="Ivanova N."/>
            <person name="Mikhailova N."/>
            <person name="Hemme C.L."/>
            <person name="Woyke T."/>
        </authorList>
    </citation>
    <scope>NUCLEOTIDE SEQUENCE [LARGE SCALE GENOMIC DNA]</scope>
    <source>
        <strain evidence="3">ATCC 35296 / DSM 3052 / OCM 3 / 743B</strain>
    </source>
</reference>
<dbReference type="InterPro" id="IPR001343">
    <property type="entry name" value="Hemolysn_Ca-bd"/>
</dbReference>
<feature type="domain" description="Haemolysin-type calcium binding-related" evidence="1">
    <location>
        <begin position="114"/>
        <end position="157"/>
    </location>
</feature>
<dbReference type="STRING" id="573061.Clocel_2239"/>
<dbReference type="AlphaFoldDB" id="D9SP14"/>